<protein>
    <recommendedName>
        <fullName evidence="4 5">Large ribosomal subunit protein uL29</fullName>
    </recommendedName>
</protein>
<dbReference type="HAMAP" id="MF_00374">
    <property type="entry name" value="Ribosomal_uL29"/>
    <property type="match status" value="1"/>
</dbReference>
<dbReference type="GO" id="GO:0006412">
    <property type="term" value="P:translation"/>
    <property type="evidence" value="ECO:0007669"/>
    <property type="project" value="UniProtKB-UniRule"/>
</dbReference>
<name>A0A2K8P0U8_9MOLU</name>
<evidence type="ECO:0000256" key="1">
    <source>
        <dbReference type="ARBA" id="ARBA00009254"/>
    </source>
</evidence>
<dbReference type="Proteomes" id="UP000232230">
    <property type="component" value="Chromosome"/>
</dbReference>
<dbReference type="Pfam" id="PF00831">
    <property type="entry name" value="Ribosomal_L29"/>
    <property type="match status" value="1"/>
</dbReference>
<dbReference type="Gene3D" id="1.10.287.310">
    <property type="match status" value="1"/>
</dbReference>
<keyword evidence="3 5" id="KW-0687">Ribonucleoprotein</keyword>
<dbReference type="InterPro" id="IPR036049">
    <property type="entry name" value="Ribosomal_uL29_sf"/>
</dbReference>
<dbReference type="GO" id="GO:0003735">
    <property type="term" value="F:structural constituent of ribosome"/>
    <property type="evidence" value="ECO:0007669"/>
    <property type="project" value="InterPro"/>
</dbReference>
<evidence type="ECO:0000256" key="2">
    <source>
        <dbReference type="ARBA" id="ARBA00022980"/>
    </source>
</evidence>
<dbReference type="GO" id="GO:0005840">
    <property type="term" value="C:ribosome"/>
    <property type="evidence" value="ECO:0007669"/>
    <property type="project" value="UniProtKB-KW"/>
</dbReference>
<comment type="similarity">
    <text evidence="1 5">Belongs to the universal ribosomal protein uL29 family.</text>
</comment>
<keyword evidence="7" id="KW-1185">Reference proteome</keyword>
<dbReference type="NCBIfam" id="TIGR00012">
    <property type="entry name" value="L29"/>
    <property type="match status" value="1"/>
</dbReference>
<evidence type="ECO:0000313" key="7">
    <source>
        <dbReference type="Proteomes" id="UP000232230"/>
    </source>
</evidence>
<reference evidence="6 7" key="1">
    <citation type="submission" date="2017-11" db="EMBL/GenBank/DDBJ databases">
        <title>Genome sequence of Entomoplasma somnilux PYAN-1 (ATCC 49194).</title>
        <authorList>
            <person name="Lo W.-S."/>
            <person name="Gasparich G.E."/>
            <person name="Kuo C.-H."/>
        </authorList>
    </citation>
    <scope>NUCLEOTIDE SEQUENCE [LARGE SCALE GENOMIC DNA]</scope>
    <source>
        <strain evidence="6 7">PYAN-1</strain>
    </source>
</reference>
<dbReference type="GO" id="GO:1990904">
    <property type="term" value="C:ribonucleoprotein complex"/>
    <property type="evidence" value="ECO:0007669"/>
    <property type="project" value="UniProtKB-KW"/>
</dbReference>
<dbReference type="RefSeq" id="WP_024863791.1">
    <property type="nucleotide sequence ID" value="NZ_CP024965.1"/>
</dbReference>
<sequence>MPKKNPITDLKAKSVDELIQLGETKRAELFALKFQAAVGSLEKTHHIPTIRKEIARIELVLGEKRRAGENTNKTIKANYNEAVANAEQSGKAVREKHRKMIEEMQAEQFGGVDADAMAAAMANGDNAIEGENK</sequence>
<dbReference type="SUPFAM" id="SSF46561">
    <property type="entry name" value="Ribosomal protein L29 (L29p)"/>
    <property type="match status" value="1"/>
</dbReference>
<gene>
    <name evidence="5 6" type="primary">rpmC</name>
    <name evidence="6" type="ORF">ESOMN_v1c01380</name>
</gene>
<dbReference type="CDD" id="cd00427">
    <property type="entry name" value="Ribosomal_L29_HIP"/>
    <property type="match status" value="1"/>
</dbReference>
<dbReference type="AlphaFoldDB" id="A0A2K8P0U8"/>
<evidence type="ECO:0000256" key="5">
    <source>
        <dbReference type="HAMAP-Rule" id="MF_00374"/>
    </source>
</evidence>
<dbReference type="KEGG" id="esx:ESOMN_v1c01380"/>
<keyword evidence="2 5" id="KW-0689">Ribosomal protein</keyword>
<evidence type="ECO:0000256" key="4">
    <source>
        <dbReference type="ARBA" id="ARBA00035204"/>
    </source>
</evidence>
<evidence type="ECO:0000256" key="3">
    <source>
        <dbReference type="ARBA" id="ARBA00023274"/>
    </source>
</evidence>
<accession>A0A2K8P0U8</accession>
<evidence type="ECO:0000313" key="6">
    <source>
        <dbReference type="EMBL" id="ATZ18523.1"/>
    </source>
</evidence>
<proteinExistence type="inferred from homology"/>
<organism evidence="6 7">
    <name type="scientific">Williamsoniiplasma somnilux</name>
    <dbReference type="NCBI Taxonomy" id="215578"/>
    <lineage>
        <taxon>Bacteria</taxon>
        <taxon>Bacillati</taxon>
        <taxon>Mycoplasmatota</taxon>
        <taxon>Mollicutes</taxon>
        <taxon>Entomoplasmatales</taxon>
        <taxon>Williamsoniiplasma</taxon>
    </lineage>
</organism>
<dbReference type="EMBL" id="CP024965">
    <property type="protein sequence ID" value="ATZ18523.1"/>
    <property type="molecule type" value="Genomic_DNA"/>
</dbReference>
<dbReference type="InterPro" id="IPR001854">
    <property type="entry name" value="Ribosomal_uL29"/>
</dbReference>